<dbReference type="AlphaFoldDB" id="A0A087DS60"/>
<comment type="caution">
    <text evidence="1">The sequence shown here is derived from an EMBL/GenBank/DDBJ whole genome shotgun (WGS) entry which is preliminary data.</text>
</comment>
<reference evidence="1 2" key="1">
    <citation type="submission" date="2014-03" db="EMBL/GenBank/DDBJ databases">
        <title>Genomics of Bifidobacteria.</title>
        <authorList>
            <person name="Ventura M."/>
            <person name="Milani C."/>
            <person name="Lugli G.A."/>
        </authorList>
    </citation>
    <scope>NUCLEOTIDE SEQUENCE [LARGE SCALE GENOMIC DNA]</scope>
    <source>
        <strain evidence="2">JCM 15918</strain>
    </source>
</reference>
<evidence type="ECO:0000313" key="2">
    <source>
        <dbReference type="Proteomes" id="UP000029091"/>
    </source>
</evidence>
<dbReference type="Proteomes" id="UP000029091">
    <property type="component" value="Unassembled WGS sequence"/>
</dbReference>
<dbReference type="EMBL" id="JGZQ01000003">
    <property type="protein sequence ID" value="KFI98360.1"/>
    <property type="molecule type" value="Genomic_DNA"/>
</dbReference>
<organism evidence="1 2">
    <name type="scientific">Bifidobacterium adolescentis JCM 15918</name>
    <dbReference type="NCBI Taxonomy" id="1437612"/>
    <lineage>
        <taxon>Bacteria</taxon>
        <taxon>Bacillati</taxon>
        <taxon>Actinomycetota</taxon>
        <taxon>Actinomycetes</taxon>
        <taxon>Bifidobacteriales</taxon>
        <taxon>Bifidobacteriaceae</taxon>
        <taxon>Bifidobacterium</taxon>
    </lineage>
</organism>
<protein>
    <submittedName>
        <fullName evidence="1">Uncharacterized protein</fullName>
    </submittedName>
</protein>
<proteinExistence type="predicted"/>
<evidence type="ECO:0000313" key="1">
    <source>
        <dbReference type="EMBL" id="KFI98360.1"/>
    </source>
</evidence>
<accession>A0A087DS60</accession>
<gene>
    <name evidence="1" type="ORF">BSTER_0942</name>
</gene>
<name>A0A087DS60_BIFAD</name>
<sequence>MISVIKWAWQAKPDTPAEKLVLVSLANSTFQTPREDIAVVGVRALRGTACDMTPAELDAILDRLEKQGFITPLAADSEPVKWHIGALERERGEEGPWKAWRLNAKTEEKETVR</sequence>
<dbReference type="RefSeq" id="WP_033499506.1">
    <property type="nucleotide sequence ID" value="NZ_JDUX01000002.1"/>
</dbReference>